<evidence type="ECO:0000256" key="4">
    <source>
        <dbReference type="ARBA" id="ARBA00022989"/>
    </source>
</evidence>
<feature type="transmembrane region" description="Helical" evidence="8">
    <location>
        <begin position="38"/>
        <end position="64"/>
    </location>
</feature>
<dbReference type="GO" id="GO:0005886">
    <property type="term" value="C:plasma membrane"/>
    <property type="evidence" value="ECO:0007669"/>
    <property type="project" value="TreeGrafter"/>
</dbReference>
<dbReference type="GO" id="GO:0005783">
    <property type="term" value="C:endoplasmic reticulum"/>
    <property type="evidence" value="ECO:0007669"/>
    <property type="project" value="TreeGrafter"/>
</dbReference>
<evidence type="ECO:0000256" key="5">
    <source>
        <dbReference type="ARBA" id="ARBA00023136"/>
    </source>
</evidence>
<evidence type="ECO:0000313" key="9">
    <source>
        <dbReference type="EMBL" id="KAK5781752.1"/>
    </source>
</evidence>
<feature type="transmembrane region" description="Helical" evidence="8">
    <location>
        <begin position="331"/>
        <end position="353"/>
    </location>
</feature>
<accession>A0AAN7WQK1</accession>
<evidence type="ECO:0008006" key="11">
    <source>
        <dbReference type="Google" id="ProtNLM"/>
    </source>
</evidence>
<keyword evidence="3 8" id="KW-0812">Transmembrane</keyword>
<evidence type="ECO:0000256" key="2">
    <source>
        <dbReference type="ARBA" id="ARBA00009457"/>
    </source>
</evidence>
<dbReference type="InterPro" id="IPR005045">
    <property type="entry name" value="CDC50/LEM3_fam"/>
</dbReference>
<dbReference type="AlphaFoldDB" id="A0AAN7WQK1"/>
<feature type="region of interest" description="Disordered" evidence="7">
    <location>
        <begin position="1"/>
        <end position="23"/>
    </location>
</feature>
<proteinExistence type="inferred from homology"/>
<dbReference type="PANTHER" id="PTHR10926">
    <property type="entry name" value="CELL CYCLE CONTROL PROTEIN 50"/>
    <property type="match status" value="1"/>
</dbReference>
<reference evidence="10" key="1">
    <citation type="submission" date="2023-07" db="EMBL/GenBank/DDBJ databases">
        <title>A draft genome of Kazachstania heterogenica Y-27499.</title>
        <authorList>
            <person name="Donic C."/>
            <person name="Kralova J.S."/>
            <person name="Fidel L."/>
            <person name="Ben-Dor S."/>
            <person name="Jung S."/>
        </authorList>
    </citation>
    <scope>NUCLEOTIDE SEQUENCE [LARGE SCALE GENOMIC DNA]</scope>
    <source>
        <strain evidence="10">Y27499</strain>
    </source>
</reference>
<dbReference type="Proteomes" id="UP001306508">
    <property type="component" value="Unassembled WGS sequence"/>
</dbReference>
<evidence type="ECO:0000256" key="1">
    <source>
        <dbReference type="ARBA" id="ARBA00004141"/>
    </source>
</evidence>
<dbReference type="Pfam" id="PF03381">
    <property type="entry name" value="CDC50"/>
    <property type="match status" value="1"/>
</dbReference>
<keyword evidence="10" id="KW-1185">Reference proteome</keyword>
<gene>
    <name evidence="9" type="ORF">RI543_000938</name>
</gene>
<evidence type="ECO:0000256" key="8">
    <source>
        <dbReference type="SAM" id="Phobius"/>
    </source>
</evidence>
<dbReference type="EMBL" id="JAWIZZ010000031">
    <property type="protein sequence ID" value="KAK5781752.1"/>
    <property type="molecule type" value="Genomic_DNA"/>
</dbReference>
<keyword evidence="5 6" id="KW-0472">Membrane</keyword>
<name>A0AAN7WQK1_9SACH</name>
<dbReference type="PIRSF" id="PIRSF015840">
    <property type="entry name" value="DUF284_TM_euk"/>
    <property type="match status" value="1"/>
</dbReference>
<comment type="similarity">
    <text evidence="2 6">Belongs to the CDC50/LEM3 family.</text>
</comment>
<comment type="subcellular location">
    <subcellularLocation>
        <location evidence="1">Membrane</location>
        <topology evidence="1">Multi-pass membrane protein</topology>
    </subcellularLocation>
</comment>
<organism evidence="9 10">
    <name type="scientific">Arxiozyma heterogenica</name>
    <dbReference type="NCBI Taxonomy" id="278026"/>
    <lineage>
        <taxon>Eukaryota</taxon>
        <taxon>Fungi</taxon>
        <taxon>Dikarya</taxon>
        <taxon>Ascomycota</taxon>
        <taxon>Saccharomycotina</taxon>
        <taxon>Saccharomycetes</taxon>
        <taxon>Saccharomycetales</taxon>
        <taxon>Saccharomycetaceae</taxon>
        <taxon>Arxiozyma</taxon>
    </lineage>
</organism>
<dbReference type="PANTHER" id="PTHR10926:SF0">
    <property type="entry name" value="CDC50, ISOFORM A"/>
    <property type="match status" value="1"/>
</dbReference>
<protein>
    <recommendedName>
        <fullName evidence="11">Cell division control protein 50</fullName>
    </recommendedName>
</protein>
<comment type="caution">
    <text evidence="9">The sequence shown here is derived from an EMBL/GenBank/DDBJ whole genome shotgun (WGS) entry which is preliminary data.</text>
</comment>
<keyword evidence="4 8" id="KW-1133">Transmembrane helix</keyword>
<sequence length="403" mass="46607">MLSFVWKSQDNKTNVEPVSKKPPNTAFRQQRLKSWQPILIPQNVLLFLILIACIFTPIGIGLMVSSNHVQDLTIDYSKCYQLANSEDYVKIPSKYVNYHFKEKMNTKPMWKLSYDDTNDNDVCQLQFEVPNTIKKPVYVYYKLTNFYQNHRKYVQSFDRKQINGKAVKYEDLDTSCEPLRSINGKAIYPCGLIANSMFNDTFGQVFKGYDKNTQDYQLTNKKIAWAIDRKQFKKTKYNASDIVPPPNWIKRFPNGYTDDNIPNIHEWEEFQVWMRTAALPKFYKLALKNETVPLPKGQYVMEIGLNYPTTIFGGTKSIVLTTLGVTGTRNLSLSIMFLIVAGISAVFAIIFLVKITFQSRTLGDNTFLSFENDDYEQYDSSFIKGPQSSRKIIDDISPLREIL</sequence>
<evidence type="ECO:0000256" key="6">
    <source>
        <dbReference type="PIRNR" id="PIRNR015840"/>
    </source>
</evidence>
<dbReference type="GO" id="GO:0045332">
    <property type="term" value="P:phospholipid translocation"/>
    <property type="evidence" value="ECO:0007669"/>
    <property type="project" value="UniProtKB-UniRule"/>
</dbReference>
<evidence type="ECO:0000256" key="3">
    <source>
        <dbReference type="ARBA" id="ARBA00022692"/>
    </source>
</evidence>
<evidence type="ECO:0000313" key="10">
    <source>
        <dbReference type="Proteomes" id="UP001306508"/>
    </source>
</evidence>
<feature type="compositionally biased region" description="Polar residues" evidence="7">
    <location>
        <begin position="1"/>
        <end position="16"/>
    </location>
</feature>
<evidence type="ECO:0000256" key="7">
    <source>
        <dbReference type="SAM" id="MobiDB-lite"/>
    </source>
</evidence>
<dbReference type="GO" id="GO:0005794">
    <property type="term" value="C:Golgi apparatus"/>
    <property type="evidence" value="ECO:0007669"/>
    <property type="project" value="TreeGrafter"/>
</dbReference>